<comment type="caution">
    <text evidence="3">The sequence shown here is derived from an EMBL/GenBank/DDBJ whole genome shotgun (WGS) entry which is preliminary data.</text>
</comment>
<evidence type="ECO:0000313" key="4">
    <source>
        <dbReference type="Proteomes" id="UP000440578"/>
    </source>
</evidence>
<dbReference type="PANTHER" id="PTHR33776:SF4">
    <property type="entry name" value="ENDONUCLEASE_EXONUCLEASE_PHOSPHATASE DOMAIN-CONTAINING PROTEIN"/>
    <property type="match status" value="1"/>
</dbReference>
<keyword evidence="3" id="KW-0548">Nucleotidyltransferase</keyword>
<evidence type="ECO:0000256" key="1">
    <source>
        <dbReference type="SAM" id="MobiDB-lite"/>
    </source>
</evidence>
<dbReference type="Pfam" id="PF03372">
    <property type="entry name" value="Exo_endo_phos"/>
    <property type="match status" value="1"/>
</dbReference>
<protein>
    <submittedName>
        <fullName evidence="3">Putative RNA-directed DNA polymerase from transposon BS</fullName>
    </submittedName>
</protein>
<feature type="region of interest" description="Disordered" evidence="1">
    <location>
        <begin position="655"/>
        <end position="724"/>
    </location>
</feature>
<dbReference type="AlphaFoldDB" id="A0A6A4VF59"/>
<reference evidence="3 4" key="1">
    <citation type="submission" date="2019-07" db="EMBL/GenBank/DDBJ databases">
        <title>Draft genome assembly of a fouling barnacle, Amphibalanus amphitrite (Darwin, 1854): The first reference genome for Thecostraca.</title>
        <authorList>
            <person name="Kim W."/>
        </authorList>
    </citation>
    <scope>NUCLEOTIDE SEQUENCE [LARGE SCALE GENOMIC DNA]</scope>
    <source>
        <strain evidence="3">SNU_AA5</strain>
        <tissue evidence="3">Soma without cirri and trophi</tissue>
    </source>
</reference>
<proteinExistence type="predicted"/>
<dbReference type="InterPro" id="IPR036691">
    <property type="entry name" value="Endo/exonu/phosph_ase_sf"/>
</dbReference>
<keyword evidence="3" id="KW-0695">RNA-directed DNA polymerase</keyword>
<dbReference type="Proteomes" id="UP000440578">
    <property type="component" value="Unassembled WGS sequence"/>
</dbReference>
<dbReference type="Gene3D" id="3.60.10.10">
    <property type="entry name" value="Endonuclease/exonuclease/phosphatase"/>
    <property type="match status" value="1"/>
</dbReference>
<dbReference type="SUPFAM" id="SSF56219">
    <property type="entry name" value="DNase I-like"/>
    <property type="match status" value="1"/>
</dbReference>
<feature type="domain" description="Reverse transcriptase" evidence="2">
    <location>
        <begin position="314"/>
        <end position="551"/>
    </location>
</feature>
<organism evidence="3 4">
    <name type="scientific">Amphibalanus amphitrite</name>
    <name type="common">Striped barnacle</name>
    <name type="synonym">Balanus amphitrite</name>
    <dbReference type="NCBI Taxonomy" id="1232801"/>
    <lineage>
        <taxon>Eukaryota</taxon>
        <taxon>Metazoa</taxon>
        <taxon>Ecdysozoa</taxon>
        <taxon>Arthropoda</taxon>
        <taxon>Crustacea</taxon>
        <taxon>Multicrustacea</taxon>
        <taxon>Cirripedia</taxon>
        <taxon>Thoracica</taxon>
        <taxon>Thoracicalcarea</taxon>
        <taxon>Balanomorpha</taxon>
        <taxon>Balanoidea</taxon>
        <taxon>Balanidae</taxon>
        <taxon>Amphibalaninae</taxon>
        <taxon>Amphibalanus</taxon>
    </lineage>
</organism>
<dbReference type="OrthoDB" id="6078042at2759"/>
<dbReference type="PROSITE" id="PS50878">
    <property type="entry name" value="RT_POL"/>
    <property type="match status" value="1"/>
</dbReference>
<accession>A0A6A4VF59</accession>
<name>A0A6A4VF59_AMPAM</name>
<keyword evidence="3" id="KW-0808">Transferase</keyword>
<feature type="compositionally biased region" description="Low complexity" evidence="1">
    <location>
        <begin position="686"/>
        <end position="700"/>
    </location>
</feature>
<gene>
    <name evidence="3" type="primary">RTase_12</name>
    <name evidence="3" type="ORF">FJT64_009486</name>
</gene>
<dbReference type="InterPro" id="IPR000477">
    <property type="entry name" value="RT_dom"/>
</dbReference>
<evidence type="ECO:0000259" key="2">
    <source>
        <dbReference type="PROSITE" id="PS50878"/>
    </source>
</evidence>
<sequence length="836" mass="92459">MSLRHDLDTHGPDLLAINETWLRPSQDSRYVPIPGYRLFRRDRPVGRGRGRGRPAGGVAAVVRDGLRASEITIPDRPAPGSKLESLWLKVGAGDQQFYFCSFYRPPRQNIDDVTADLDDLQEQLETVAGRHSGLIIIAGDVNIDMRSNNTAKQKFDQLLDGFALRQHITGPTFRSSGSTIDVICSNGETRRHGTLHCDYSDHNWARAIFNLAGLRPKPTVLTARSWRRASADELNQRLQGIDWSPVYHSADPAAQWEYFLSVTRPVLDELVPLRRTRVRNPTAPPVTEATKQLMAERRAALRGGDRELYRQLNRRVRAAIRRDTRDAVESRIRERGPASVWGSVRTVVASKQCGKPTVTAEDVDVDALNHYFVDIGVKTSRSVDSSGPELPIRLPRVSTGSFKVSPLYGVDTRWFRSYLADHYQRVQLQSAGQSLRRTISRPLLNPIGTFQGSALGPLLHNVYANDLPLYIDESTSTIAYADDVQLYVSGPPRDIVRLTESLEDSLTSLSNWYGKNGLKINAAKTQLIVLGTREMTRRLPPISINFSGSTIASSSTVKNLGVESLVIGAPVVPEHDGTSLADEWMKTAARVGITEVRKLAAISTDGQFHHLNVPSKFLKKLADCHLDHALADISSGEFKNYIDADDIPLDAAAVDVTLPPSSEDQRKKKKNRKRTTGDQDADDVPLDAAAADVPPDAPAVSRGVEEQTEDDTEAIEELPAPPSPMAGEYGGWAEYVEGCTVAVINLPAHLDRHYESRSCPELQEAYDAATQVEEPAGQDRRPAPNGVAILERFAAYLRGVPGGCRPEQVVQRRLRATMKERLAGWRRSLQTTEQEA</sequence>
<dbReference type="PANTHER" id="PTHR33776">
    <property type="entry name" value="ENDO/EXONUCLEASE/PHOSPHATASE DOMAIN-CONTAINING PROTEIN"/>
    <property type="match status" value="1"/>
</dbReference>
<feature type="compositionally biased region" description="Acidic residues" evidence="1">
    <location>
        <begin position="706"/>
        <end position="716"/>
    </location>
</feature>
<dbReference type="GO" id="GO:0003964">
    <property type="term" value="F:RNA-directed DNA polymerase activity"/>
    <property type="evidence" value="ECO:0007669"/>
    <property type="project" value="UniProtKB-KW"/>
</dbReference>
<evidence type="ECO:0000313" key="3">
    <source>
        <dbReference type="EMBL" id="KAF0292545.1"/>
    </source>
</evidence>
<keyword evidence="4" id="KW-1185">Reference proteome</keyword>
<dbReference type="EMBL" id="VIIS01001805">
    <property type="protein sequence ID" value="KAF0292545.1"/>
    <property type="molecule type" value="Genomic_DNA"/>
</dbReference>
<dbReference type="InterPro" id="IPR005135">
    <property type="entry name" value="Endo/exonuclease/phosphatase"/>
</dbReference>
<dbReference type="Pfam" id="PF00078">
    <property type="entry name" value="RVT_1"/>
    <property type="match status" value="1"/>
</dbReference>